<feature type="transmembrane region" description="Helical" evidence="10">
    <location>
        <begin position="214"/>
        <end position="238"/>
    </location>
</feature>
<keyword evidence="5 10" id="KW-0653">Protein transport</keyword>
<comment type="subunit">
    <text evidence="10">Component of the Sec protein translocase complex. Heterotrimer consisting of SecY, SecE and SecG subunits. The heterotrimers can form oligomers, although 1 heterotrimer is thought to be able to translocate proteins. Interacts with the ribosome. Interacts with SecDF, and other proteins may be involved. Interacts with SecA.</text>
</comment>
<evidence type="ECO:0000256" key="3">
    <source>
        <dbReference type="ARBA" id="ARBA00022448"/>
    </source>
</evidence>
<evidence type="ECO:0000256" key="11">
    <source>
        <dbReference type="RuleBase" id="RU004349"/>
    </source>
</evidence>
<sequence>MASAAEQLAANLNFSALGKAEELKKRIWFTLGALLVYRLGTYIPLPGIDPNVWEQVFKSQAGGILGMFNMFAGGGINRMAIFALNIMPYISASIIIQLLTTVSKQLEALKKEGEAGRKTINQYTRYLTVALATVQAYGIAVGLQGSGNVVTEPGAFFLVSTTVTLTGGTMFLMWLGEQITARGIGNGISLIILAGIVAELPAALAGMLELGRQGALSTALILVVLVMAVAVIAFIVFVERAQRRLLIQYPKRQVGNKMFEGQSSHLPLKLNTAGVIPPIFASSLLLLPATIANFNVGTGPDWLQWIVTQFGHGRPLFLLFYIGMIVFFAFFYTAIVFNPTETADNLKKHGGFIPGIRPGERTAEYIDFVLSRITVVGAIYLAIVCLIPEILISYAAVPFYFGGTSLLIVVSVTMDTVAQVQGYLLAHQYEGLIKKSKLKGRRK</sequence>
<evidence type="ECO:0000256" key="7">
    <source>
        <dbReference type="ARBA" id="ARBA00023010"/>
    </source>
</evidence>
<comment type="similarity">
    <text evidence="2 10 11">Belongs to the SecY/SEC61-alpha family.</text>
</comment>
<dbReference type="HAMAP" id="MF_01465">
    <property type="entry name" value="SecY"/>
    <property type="match status" value="1"/>
</dbReference>
<dbReference type="PROSITE" id="PS00756">
    <property type="entry name" value="SECY_2"/>
    <property type="match status" value="1"/>
</dbReference>
<name>Q07KN8_RHOP5</name>
<accession>Q07KN8</accession>
<dbReference type="InterPro" id="IPR023201">
    <property type="entry name" value="SecY_dom_sf"/>
</dbReference>
<feature type="transmembrane region" description="Helical" evidence="10">
    <location>
        <begin position="123"/>
        <end position="143"/>
    </location>
</feature>
<evidence type="ECO:0000256" key="4">
    <source>
        <dbReference type="ARBA" id="ARBA00022692"/>
    </source>
</evidence>
<dbReference type="OrthoDB" id="9809248at2"/>
<protein>
    <recommendedName>
        <fullName evidence="9 10">Protein translocase subunit SecY</fullName>
    </recommendedName>
</protein>
<keyword evidence="4 10" id="KW-0812">Transmembrane</keyword>
<dbReference type="GO" id="GO:0065002">
    <property type="term" value="P:intracellular protein transmembrane transport"/>
    <property type="evidence" value="ECO:0007669"/>
    <property type="project" value="UniProtKB-UniRule"/>
</dbReference>
<dbReference type="SUPFAM" id="SSF103491">
    <property type="entry name" value="Preprotein translocase SecY subunit"/>
    <property type="match status" value="1"/>
</dbReference>
<evidence type="ECO:0000256" key="9">
    <source>
        <dbReference type="ARBA" id="ARBA00039733"/>
    </source>
</evidence>
<dbReference type="HOGENOM" id="CLU_030313_0_2_5"/>
<dbReference type="FunFam" id="1.10.3370.10:FF:000001">
    <property type="entry name" value="Preprotein translocase subunit SecY"/>
    <property type="match status" value="1"/>
</dbReference>
<dbReference type="PIRSF" id="PIRSF004557">
    <property type="entry name" value="SecY"/>
    <property type="match status" value="1"/>
</dbReference>
<dbReference type="GO" id="GO:0006605">
    <property type="term" value="P:protein targeting"/>
    <property type="evidence" value="ECO:0007669"/>
    <property type="project" value="UniProtKB-UniRule"/>
</dbReference>
<reference evidence="12" key="1">
    <citation type="submission" date="2006-09" db="EMBL/GenBank/DDBJ databases">
        <title>Complete sequence of Rhodopseudomonas palustris BisA53.</title>
        <authorList>
            <consortium name="US DOE Joint Genome Institute"/>
            <person name="Copeland A."/>
            <person name="Lucas S."/>
            <person name="Lapidus A."/>
            <person name="Barry K."/>
            <person name="Detter J.C."/>
            <person name="Glavina del Rio T."/>
            <person name="Hammon N."/>
            <person name="Israni S."/>
            <person name="Dalin E."/>
            <person name="Tice H."/>
            <person name="Pitluck S."/>
            <person name="Chain P."/>
            <person name="Malfatti S."/>
            <person name="Shin M."/>
            <person name="Vergez L."/>
            <person name="Schmutz J."/>
            <person name="Larimer F."/>
            <person name="Land M."/>
            <person name="Hauser L."/>
            <person name="Pelletier D.A."/>
            <person name="Kyrpides N."/>
            <person name="Kim E."/>
            <person name="Harwood C.S."/>
            <person name="Oda Y."/>
            <person name="Richardson P."/>
        </authorList>
    </citation>
    <scope>NUCLEOTIDE SEQUENCE [LARGE SCALE GENOMIC DNA]</scope>
    <source>
        <strain evidence="12">BisA53</strain>
    </source>
</reference>
<dbReference type="InterPro" id="IPR030659">
    <property type="entry name" value="SecY_CS"/>
</dbReference>
<dbReference type="Gene3D" id="1.10.3370.10">
    <property type="entry name" value="SecY subunit domain"/>
    <property type="match status" value="1"/>
</dbReference>
<dbReference type="GO" id="GO:0043952">
    <property type="term" value="P:protein transport by the Sec complex"/>
    <property type="evidence" value="ECO:0007669"/>
    <property type="project" value="UniProtKB-UniRule"/>
</dbReference>
<dbReference type="PANTHER" id="PTHR10906">
    <property type="entry name" value="SECY/SEC61-ALPHA FAMILY MEMBER"/>
    <property type="match status" value="1"/>
</dbReference>
<evidence type="ECO:0000256" key="5">
    <source>
        <dbReference type="ARBA" id="ARBA00022927"/>
    </source>
</evidence>
<keyword evidence="8 10" id="KW-0472">Membrane</keyword>
<dbReference type="InterPro" id="IPR026593">
    <property type="entry name" value="SecY"/>
</dbReference>
<dbReference type="EMBL" id="CP000463">
    <property type="protein sequence ID" value="ABJ07496.1"/>
    <property type="molecule type" value="Genomic_DNA"/>
</dbReference>
<evidence type="ECO:0000256" key="1">
    <source>
        <dbReference type="ARBA" id="ARBA00004141"/>
    </source>
</evidence>
<dbReference type="KEGG" id="rpe:RPE_3566"/>
<keyword evidence="7 10" id="KW-0811">Translocation</keyword>
<comment type="subcellular location">
    <subcellularLocation>
        <location evidence="10">Cell membrane</location>
        <topology evidence="10">Multi-pass membrane protein</topology>
    </subcellularLocation>
    <subcellularLocation>
        <location evidence="1">Membrane</location>
        <topology evidence="1">Multi-pass membrane protein</topology>
    </subcellularLocation>
</comment>
<gene>
    <name evidence="10" type="primary">secY</name>
    <name evidence="12" type="ordered locus">RPE_3566</name>
</gene>
<dbReference type="InterPro" id="IPR002208">
    <property type="entry name" value="SecY/SEC61-alpha"/>
</dbReference>
<keyword evidence="6 10" id="KW-1133">Transmembrane helix</keyword>
<dbReference type="GO" id="GO:0005886">
    <property type="term" value="C:plasma membrane"/>
    <property type="evidence" value="ECO:0007669"/>
    <property type="project" value="UniProtKB-SubCell"/>
</dbReference>
<evidence type="ECO:0000256" key="10">
    <source>
        <dbReference type="HAMAP-Rule" id="MF_01465"/>
    </source>
</evidence>
<keyword evidence="3 10" id="KW-0813">Transport</keyword>
<evidence type="ECO:0000256" key="6">
    <source>
        <dbReference type="ARBA" id="ARBA00022989"/>
    </source>
</evidence>
<feature type="transmembrane region" description="Helical" evidence="10">
    <location>
        <begin position="187"/>
        <end position="208"/>
    </location>
</feature>
<evidence type="ECO:0000256" key="8">
    <source>
        <dbReference type="ARBA" id="ARBA00023136"/>
    </source>
</evidence>
<feature type="transmembrane region" description="Helical" evidence="10">
    <location>
        <begin position="316"/>
        <end position="337"/>
    </location>
</feature>
<evidence type="ECO:0000256" key="2">
    <source>
        <dbReference type="ARBA" id="ARBA00005751"/>
    </source>
</evidence>
<evidence type="ECO:0000313" key="12">
    <source>
        <dbReference type="EMBL" id="ABJ07496.1"/>
    </source>
</evidence>
<dbReference type="PRINTS" id="PR00303">
    <property type="entry name" value="SECYTRNLCASE"/>
</dbReference>
<keyword evidence="10" id="KW-1003">Cell membrane</keyword>
<proteinExistence type="inferred from homology"/>
<comment type="function">
    <text evidence="10">The central subunit of the protein translocation channel SecYEG. Consists of two halves formed by TMs 1-5 and 6-10. These two domains form a lateral gate at the front which open onto the bilayer between TMs 2 and 7, and are clamped together by SecE at the back. The channel is closed by both a pore ring composed of hydrophobic SecY resides and a short helix (helix 2A) on the extracellular side of the membrane which forms a plug. The plug probably moves laterally to allow the channel to open. The ring and the pore may move independently.</text>
</comment>
<dbReference type="STRING" id="316055.RPE_3566"/>
<organism evidence="12">
    <name type="scientific">Rhodopseudomonas palustris (strain BisA53)</name>
    <dbReference type="NCBI Taxonomy" id="316055"/>
    <lineage>
        <taxon>Bacteria</taxon>
        <taxon>Pseudomonadati</taxon>
        <taxon>Pseudomonadota</taxon>
        <taxon>Alphaproteobacteria</taxon>
        <taxon>Hyphomicrobiales</taxon>
        <taxon>Nitrobacteraceae</taxon>
        <taxon>Rhodopseudomonas</taxon>
    </lineage>
</organism>
<dbReference type="AlphaFoldDB" id="Q07KN8"/>
<dbReference type="eggNOG" id="COG0201">
    <property type="taxonomic scope" value="Bacteria"/>
</dbReference>
<dbReference type="Pfam" id="PF00344">
    <property type="entry name" value="SecY"/>
    <property type="match status" value="1"/>
</dbReference>
<comment type="caution">
    <text evidence="10">Lacks conserved residue(s) required for the propagation of feature annotation.</text>
</comment>
<feature type="transmembrane region" description="Helical" evidence="10">
    <location>
        <begin position="27"/>
        <end position="45"/>
    </location>
</feature>
<feature type="transmembrane region" description="Helical" evidence="10">
    <location>
        <begin position="79"/>
        <end position="102"/>
    </location>
</feature>
<feature type="transmembrane region" description="Helical" evidence="10">
    <location>
        <begin position="155"/>
        <end position="175"/>
    </location>
</feature>
<dbReference type="NCBIfam" id="TIGR00967">
    <property type="entry name" value="3a0501s007"/>
    <property type="match status" value="1"/>
</dbReference>
<feature type="transmembrane region" description="Helical" evidence="10">
    <location>
        <begin position="275"/>
        <end position="296"/>
    </location>
</feature>